<dbReference type="GO" id="GO:0016491">
    <property type="term" value="F:oxidoreductase activity"/>
    <property type="evidence" value="ECO:0007669"/>
    <property type="project" value="UniProtKB-KW"/>
</dbReference>
<keyword evidence="2" id="KW-0560">Oxidoreductase</keyword>
<evidence type="ECO:0000313" key="4">
    <source>
        <dbReference type="Proteomes" id="UP000460272"/>
    </source>
</evidence>
<dbReference type="PANTHER" id="PTHR43669:SF3">
    <property type="entry name" value="ALCOHOL DEHYDROGENASE, PUTATIVE (AFU_ORTHOLOGUE AFUA_3G03445)-RELATED"/>
    <property type="match status" value="1"/>
</dbReference>
<evidence type="ECO:0000256" key="2">
    <source>
        <dbReference type="ARBA" id="ARBA00023002"/>
    </source>
</evidence>
<dbReference type="InterPro" id="IPR002347">
    <property type="entry name" value="SDR_fam"/>
</dbReference>
<reference evidence="3 4" key="1">
    <citation type="submission" date="2018-11" db="EMBL/GenBank/DDBJ databases">
        <title>Trebonia kvetii gen.nov., sp.nov., a novel acidophilic actinobacterium, and proposal of the new actinobacterial family Treboniaceae fam. nov.</title>
        <authorList>
            <person name="Rapoport D."/>
            <person name="Sagova-Mareckova M."/>
            <person name="Sedlacek I."/>
            <person name="Provaznik J."/>
            <person name="Kralova S."/>
            <person name="Pavlinic D."/>
            <person name="Benes V."/>
            <person name="Kopecky J."/>
        </authorList>
    </citation>
    <scope>NUCLEOTIDE SEQUENCE [LARGE SCALE GENOMIC DNA]</scope>
    <source>
        <strain evidence="3 4">15Tr583</strain>
    </source>
</reference>
<dbReference type="PANTHER" id="PTHR43669">
    <property type="entry name" value="5-KETO-D-GLUCONATE 5-REDUCTASE"/>
    <property type="match status" value="1"/>
</dbReference>
<keyword evidence="4" id="KW-1185">Reference proteome</keyword>
<gene>
    <name evidence="3" type="ORF">EAS64_36965</name>
</gene>
<dbReference type="Gene3D" id="3.40.50.720">
    <property type="entry name" value="NAD(P)-binding Rossmann-like Domain"/>
    <property type="match status" value="1"/>
</dbReference>
<comment type="caution">
    <text evidence="3">The sequence shown here is derived from an EMBL/GenBank/DDBJ whole genome shotgun (WGS) entry which is preliminary data.</text>
</comment>
<dbReference type="InterPro" id="IPR036291">
    <property type="entry name" value="NAD(P)-bd_dom_sf"/>
</dbReference>
<dbReference type="Proteomes" id="UP000460272">
    <property type="component" value="Unassembled WGS sequence"/>
</dbReference>
<dbReference type="OrthoDB" id="7211155at2"/>
<dbReference type="Pfam" id="PF00106">
    <property type="entry name" value="adh_short"/>
    <property type="match status" value="1"/>
</dbReference>
<proteinExistence type="inferred from homology"/>
<dbReference type="AlphaFoldDB" id="A0A6P2BMV8"/>
<name>A0A6P2BMV8_9ACTN</name>
<comment type="similarity">
    <text evidence="1">Belongs to the short-chain dehydrogenases/reductases (SDR) family.</text>
</comment>
<protein>
    <submittedName>
        <fullName evidence="3">SDR family oxidoreductase</fullName>
    </submittedName>
</protein>
<accession>A0A6P2BMV8</accession>
<organism evidence="3 4">
    <name type="scientific">Trebonia kvetii</name>
    <dbReference type="NCBI Taxonomy" id="2480626"/>
    <lineage>
        <taxon>Bacteria</taxon>
        <taxon>Bacillati</taxon>
        <taxon>Actinomycetota</taxon>
        <taxon>Actinomycetes</taxon>
        <taxon>Streptosporangiales</taxon>
        <taxon>Treboniaceae</taxon>
        <taxon>Trebonia</taxon>
    </lineage>
</organism>
<sequence>MTGTQPKTALVTGASRGLGRGIAIALAGVGYRVVGVARDQGALAELHAQLGGRFTPVKADATDPVAAGALVDAYRPAVLVLNAGAPPLPRPLHRHTWETFSRNWEVDVKHAFHWTREALLAPLEAGSTVIALSSGAAVKGSPLSGGYAGAKSTIRWLTSYAADESRRAGLGIRFVALLPQITPETELGAQAVAAYAARQGITVAEYRENLGQVLTPDHAGKAVTDLVAGAAGEAGSFLLTGTGLTPLPDPN</sequence>
<dbReference type="SUPFAM" id="SSF51735">
    <property type="entry name" value="NAD(P)-binding Rossmann-fold domains"/>
    <property type="match status" value="1"/>
</dbReference>
<dbReference type="CDD" id="cd05233">
    <property type="entry name" value="SDR_c"/>
    <property type="match status" value="1"/>
</dbReference>
<evidence type="ECO:0000256" key="1">
    <source>
        <dbReference type="ARBA" id="ARBA00006484"/>
    </source>
</evidence>
<dbReference type="RefSeq" id="WP_145860892.1">
    <property type="nucleotide sequence ID" value="NZ_RPFW01000009.1"/>
</dbReference>
<evidence type="ECO:0000313" key="3">
    <source>
        <dbReference type="EMBL" id="TVZ00248.1"/>
    </source>
</evidence>
<dbReference type="EMBL" id="RPFW01000009">
    <property type="protein sequence ID" value="TVZ00248.1"/>
    <property type="molecule type" value="Genomic_DNA"/>
</dbReference>
<dbReference type="PRINTS" id="PR00081">
    <property type="entry name" value="GDHRDH"/>
</dbReference>